<evidence type="ECO:0000313" key="2">
    <source>
        <dbReference type="EMBL" id="CAF4086606.1"/>
    </source>
</evidence>
<dbReference type="Proteomes" id="UP000682733">
    <property type="component" value="Unassembled WGS sequence"/>
</dbReference>
<dbReference type="Proteomes" id="UP000677228">
    <property type="component" value="Unassembled WGS sequence"/>
</dbReference>
<proteinExistence type="predicted"/>
<sequence length="84" mass="9966">MAKNQINPTTDNNNFNLKTIFRREKSMEFETSSLMDNNQFEDEQQSKKKCKNIKLENIETLNDNEISDEDEILPNNNEMTIQHK</sequence>
<dbReference type="AlphaFoldDB" id="A0A8S2Q605"/>
<evidence type="ECO:0000313" key="1">
    <source>
        <dbReference type="EMBL" id="CAF1281807.1"/>
    </source>
</evidence>
<organism evidence="2 3">
    <name type="scientific">Didymodactylos carnosus</name>
    <dbReference type="NCBI Taxonomy" id="1234261"/>
    <lineage>
        <taxon>Eukaryota</taxon>
        <taxon>Metazoa</taxon>
        <taxon>Spiralia</taxon>
        <taxon>Gnathifera</taxon>
        <taxon>Rotifera</taxon>
        <taxon>Eurotatoria</taxon>
        <taxon>Bdelloidea</taxon>
        <taxon>Philodinida</taxon>
        <taxon>Philodinidae</taxon>
        <taxon>Didymodactylos</taxon>
    </lineage>
</organism>
<name>A0A8S2Q605_9BILA</name>
<protein>
    <submittedName>
        <fullName evidence="2">Uncharacterized protein</fullName>
    </submittedName>
</protein>
<reference evidence="2" key="1">
    <citation type="submission" date="2021-02" db="EMBL/GenBank/DDBJ databases">
        <authorList>
            <person name="Nowell W R."/>
        </authorList>
    </citation>
    <scope>NUCLEOTIDE SEQUENCE</scope>
</reference>
<accession>A0A8S2Q605</accession>
<dbReference type="EMBL" id="CAJOBA010039972">
    <property type="protein sequence ID" value="CAF4086606.1"/>
    <property type="molecule type" value="Genomic_DNA"/>
</dbReference>
<gene>
    <name evidence="1" type="ORF">OVA965_LOCUS27673</name>
    <name evidence="2" type="ORF">TMI583_LOCUS28421</name>
</gene>
<dbReference type="EMBL" id="CAJNOK010018409">
    <property type="protein sequence ID" value="CAF1281807.1"/>
    <property type="molecule type" value="Genomic_DNA"/>
</dbReference>
<evidence type="ECO:0000313" key="3">
    <source>
        <dbReference type="Proteomes" id="UP000682733"/>
    </source>
</evidence>
<comment type="caution">
    <text evidence="2">The sequence shown here is derived from an EMBL/GenBank/DDBJ whole genome shotgun (WGS) entry which is preliminary data.</text>
</comment>